<feature type="transmembrane region" description="Helical" evidence="1">
    <location>
        <begin position="57"/>
        <end position="86"/>
    </location>
</feature>
<evidence type="ECO:0000313" key="2">
    <source>
        <dbReference type="EMBL" id="MBE0359833.1"/>
    </source>
</evidence>
<protein>
    <recommendedName>
        <fullName evidence="4">DUF1449 domain-containing protein</fullName>
    </recommendedName>
</protein>
<comment type="caution">
    <text evidence="2">The sequence shown here is derived from an EMBL/GenBank/DDBJ whole genome shotgun (WGS) entry which is preliminary data.</text>
</comment>
<evidence type="ECO:0000256" key="1">
    <source>
        <dbReference type="SAM" id="Phobius"/>
    </source>
</evidence>
<keyword evidence="3" id="KW-1185">Reference proteome</keyword>
<feature type="transmembrane region" description="Helical" evidence="1">
    <location>
        <begin position="98"/>
        <end position="122"/>
    </location>
</feature>
<keyword evidence="1" id="KW-1133">Transmembrane helix</keyword>
<organism evidence="2 3">
    <name type="scientific">Pseudoalteromonas aliena SW19</name>
    <dbReference type="NCBI Taxonomy" id="1314866"/>
    <lineage>
        <taxon>Bacteria</taxon>
        <taxon>Pseudomonadati</taxon>
        <taxon>Pseudomonadota</taxon>
        <taxon>Gammaproteobacteria</taxon>
        <taxon>Alteromonadales</taxon>
        <taxon>Pseudoalteromonadaceae</taxon>
        <taxon>Pseudoalteromonas</taxon>
    </lineage>
</organism>
<dbReference type="RefSeq" id="WP_193155782.1">
    <property type="nucleotide sequence ID" value="NZ_AQGU01000025.1"/>
</dbReference>
<evidence type="ECO:0000313" key="3">
    <source>
        <dbReference type="Proteomes" id="UP000648482"/>
    </source>
</evidence>
<proteinExistence type="predicted"/>
<feature type="transmembrane region" description="Helical" evidence="1">
    <location>
        <begin position="12"/>
        <end position="36"/>
    </location>
</feature>
<name>A0ABR9E066_9GAMM</name>
<evidence type="ECO:0008006" key="4">
    <source>
        <dbReference type="Google" id="ProtNLM"/>
    </source>
</evidence>
<keyword evidence="1" id="KW-0812">Transmembrane</keyword>
<dbReference type="EMBL" id="AQGU01000025">
    <property type="protein sequence ID" value="MBE0359833.1"/>
    <property type="molecule type" value="Genomic_DNA"/>
</dbReference>
<accession>A0ABR9E066</accession>
<dbReference type="Proteomes" id="UP000648482">
    <property type="component" value="Unassembled WGS sequence"/>
</dbReference>
<sequence>MDFLNLALTFPTIIFTALLLVVILFWIITLLGFADIDMFESDLDIEADSSNTSGTHSFLNLGFGGIPITVSITLVIMLSWLISIYAHKFFAYLLGDGILFYLLGLVMLVISVVIALPVAVIISKPLQRFFSSVETSRSSDLLGLECVVVTGKVTPTFGQARINFQGTEQLIEIRAHDNQLFSSGDTVVLLEHLKDQHCYIIAAKPW</sequence>
<keyword evidence="1" id="KW-0472">Membrane</keyword>
<gene>
    <name evidence="2" type="ORF">PALI_a1150</name>
</gene>
<reference evidence="2 3" key="1">
    <citation type="submission" date="2015-06" db="EMBL/GenBank/DDBJ databases">
        <title>Genome sequence of Pseudoalteromonas aliena.</title>
        <authorList>
            <person name="Xie B.-B."/>
            <person name="Rong J.-C."/>
            <person name="Qin Q.-L."/>
            <person name="Zhang Y.-Z."/>
        </authorList>
    </citation>
    <scope>NUCLEOTIDE SEQUENCE [LARGE SCALE GENOMIC DNA]</scope>
    <source>
        <strain evidence="2 3">SW19</strain>
    </source>
</reference>